<reference evidence="2" key="1">
    <citation type="submission" date="2017-02" db="EMBL/GenBank/DDBJ databases">
        <authorList>
            <person name="Tafer H."/>
            <person name="Lopandic K."/>
        </authorList>
    </citation>
    <scope>NUCLEOTIDE SEQUENCE [LARGE SCALE GENOMIC DNA]</scope>
    <source>
        <strain evidence="2">CBS 366.77</strain>
    </source>
</reference>
<organism evidence="1 2">
    <name type="scientific">Aspergillus sclerotialis</name>
    <dbReference type="NCBI Taxonomy" id="2070753"/>
    <lineage>
        <taxon>Eukaryota</taxon>
        <taxon>Fungi</taxon>
        <taxon>Dikarya</taxon>
        <taxon>Ascomycota</taxon>
        <taxon>Pezizomycotina</taxon>
        <taxon>Eurotiomycetes</taxon>
        <taxon>Eurotiomycetidae</taxon>
        <taxon>Eurotiales</taxon>
        <taxon>Aspergillaceae</taxon>
        <taxon>Aspergillus</taxon>
        <taxon>Aspergillus subgen. Polypaecilum</taxon>
    </lineage>
</organism>
<evidence type="ECO:0008006" key="3">
    <source>
        <dbReference type="Google" id="ProtNLM"/>
    </source>
</evidence>
<gene>
    <name evidence="1" type="ORF">PHISCL_05892</name>
</gene>
<name>A0A3A2ZHL0_9EURO</name>
<accession>A0A3A2ZHL0</accession>
<keyword evidence="2" id="KW-1185">Reference proteome</keyword>
<evidence type="ECO:0000313" key="2">
    <source>
        <dbReference type="Proteomes" id="UP000266188"/>
    </source>
</evidence>
<dbReference type="AlphaFoldDB" id="A0A3A2ZHL0"/>
<dbReference type="Proteomes" id="UP000266188">
    <property type="component" value="Unassembled WGS sequence"/>
</dbReference>
<sequence length="210" mass="24174">MSLCNACQDYKYCNNGSLGLLEDVGRINASQLAPGITICKECEADLGQDQRFVREDLLDEVRCTNGFIALEEFRNTELLSKGCYTCKRADEDWVQDMIAVSGDPKEYRCRDCFNEISANERQEMSKKDKDSRKVEKPKRVCATCGRTETSRWHKTTDKKDWICRSCYDKQKHGRTKLDDSKVCSDCDRLQSTGWYKVAYGTLLLMSLKKH</sequence>
<dbReference type="EMBL" id="MVGC01000206">
    <property type="protein sequence ID" value="RJE21773.1"/>
    <property type="molecule type" value="Genomic_DNA"/>
</dbReference>
<proteinExistence type="predicted"/>
<evidence type="ECO:0000313" key="1">
    <source>
        <dbReference type="EMBL" id="RJE21773.1"/>
    </source>
</evidence>
<comment type="caution">
    <text evidence="1">The sequence shown here is derived from an EMBL/GenBank/DDBJ whole genome shotgun (WGS) entry which is preliminary data.</text>
</comment>
<protein>
    <recommendedName>
        <fullName evidence="3">GATA-type domain-containing protein</fullName>
    </recommendedName>
</protein>